<feature type="transmembrane region" description="Helical" evidence="2">
    <location>
        <begin position="52"/>
        <end position="69"/>
    </location>
</feature>
<evidence type="ECO:0000313" key="3">
    <source>
        <dbReference type="EMBL" id="AKG46778.1"/>
    </source>
</evidence>
<accession>A0A0F7G1R0</accession>
<dbReference type="InterPro" id="IPR009339">
    <property type="entry name" value="DUF998"/>
</dbReference>
<dbReference type="EMBL" id="CP009922">
    <property type="protein sequence ID" value="AKG46778.1"/>
    <property type="molecule type" value="Genomic_DNA"/>
</dbReference>
<reference evidence="3" key="1">
    <citation type="submission" date="2019-08" db="EMBL/GenBank/DDBJ databases">
        <title>Complete genome sequence of a mangrove-derived Streptomyces xiamenensis.</title>
        <authorList>
            <person name="Xu J."/>
        </authorList>
    </citation>
    <scope>NUCLEOTIDE SEQUENCE</scope>
    <source>
        <strain evidence="3">318</strain>
    </source>
</reference>
<sequence>MRGYPPGTAEGTPAHTSTAHQRHDGAGPAVFGPLPLAVIIAVFVVPGTGWKAYSVLTALVVLVGAGLFARAWEDDHPRTGLVQRVVIVTGWLWLGCLFAHAA</sequence>
<dbReference type="KEGG" id="sxi:SXIM_53940"/>
<keyword evidence="2" id="KW-0472">Membrane</keyword>
<organism evidence="3 4">
    <name type="scientific">Streptomyces xiamenensis</name>
    <dbReference type="NCBI Taxonomy" id="408015"/>
    <lineage>
        <taxon>Bacteria</taxon>
        <taxon>Bacillati</taxon>
        <taxon>Actinomycetota</taxon>
        <taxon>Actinomycetes</taxon>
        <taxon>Kitasatosporales</taxon>
        <taxon>Streptomycetaceae</taxon>
        <taxon>Streptomyces</taxon>
    </lineage>
</organism>
<keyword evidence="2" id="KW-0812">Transmembrane</keyword>
<evidence type="ECO:0000256" key="2">
    <source>
        <dbReference type="SAM" id="Phobius"/>
    </source>
</evidence>
<dbReference type="HOGENOM" id="CLU_2276000_0_0_11"/>
<dbReference type="STRING" id="408015.SXIM_53940"/>
<proteinExistence type="predicted"/>
<evidence type="ECO:0000313" key="4">
    <source>
        <dbReference type="Proteomes" id="UP000034034"/>
    </source>
</evidence>
<gene>
    <name evidence="3" type="ORF">SXIM_53940</name>
</gene>
<evidence type="ECO:0000256" key="1">
    <source>
        <dbReference type="SAM" id="MobiDB-lite"/>
    </source>
</evidence>
<keyword evidence="2" id="KW-1133">Transmembrane helix</keyword>
<feature type="transmembrane region" description="Helical" evidence="2">
    <location>
        <begin position="81"/>
        <end position="101"/>
    </location>
</feature>
<dbReference type="AlphaFoldDB" id="A0A0F7G1R0"/>
<dbReference type="PATRIC" id="fig|408015.6.peg.5459"/>
<name>A0A0F7G1R0_9ACTN</name>
<dbReference type="Proteomes" id="UP000034034">
    <property type="component" value="Chromosome"/>
</dbReference>
<dbReference type="RefSeq" id="WP_053116315.1">
    <property type="nucleotide sequence ID" value="NZ_CP009922.3"/>
</dbReference>
<keyword evidence="4" id="KW-1185">Reference proteome</keyword>
<protein>
    <submittedName>
        <fullName evidence="3">ABC transport protein</fullName>
    </submittedName>
</protein>
<dbReference type="Pfam" id="PF06197">
    <property type="entry name" value="DUF998"/>
    <property type="match status" value="1"/>
</dbReference>
<feature type="region of interest" description="Disordered" evidence="1">
    <location>
        <begin position="1"/>
        <end position="26"/>
    </location>
</feature>
<feature type="transmembrane region" description="Helical" evidence="2">
    <location>
        <begin position="26"/>
        <end position="46"/>
    </location>
</feature>